<keyword evidence="8" id="KW-1185">Reference proteome</keyword>
<dbReference type="PANTHER" id="PTHR48012:SF27">
    <property type="entry name" value="SERINE_THREONINE-PROTEIN KINASE SID1"/>
    <property type="match status" value="1"/>
</dbReference>
<dbReference type="GO" id="GO:0004674">
    <property type="term" value="F:protein serine/threonine kinase activity"/>
    <property type="evidence" value="ECO:0007669"/>
    <property type="project" value="TreeGrafter"/>
</dbReference>
<dbReference type="AlphaFoldDB" id="A0A2P6NT32"/>
<dbReference type="PANTHER" id="PTHR48012">
    <property type="entry name" value="STERILE20-LIKE KINASE, ISOFORM B-RELATED"/>
    <property type="match status" value="1"/>
</dbReference>
<keyword evidence="4" id="KW-0067">ATP-binding</keyword>
<protein>
    <recommendedName>
        <fullName evidence="6">Protein kinase domain-containing protein</fullName>
    </recommendedName>
</protein>
<proteinExistence type="predicted"/>
<sequence>MSLLSPQPTRMSASMYRESIRSPSVRSIYNMTGDKFRDTFMSTCSDLKIDPMHSVLDVLSHSIRNGGRTLDLSSHNLSGQGGLALAEALRTDPEFNHLQLWDCLLGDEGCAHVMMALKNSTHVKHIDLRGNNIKADGATAVAEMLRSNFTMIKLGLEWNSVGLWDTGIKRIAEALMINTTLTELDLRNNRIGGQGGVALAIALRKNTSLVVLDLRWNNLGYIGGKALADAMKNNYFLGTLELAGNNIPDDVISAVDVALSRNKENVSYRERQSMRSTELERDLMKMRKEHNTYVNNLNIQLEQSIVDQKVKAVVSSYTVSSQKAQEEIVRDQISSMDRTLLEEKRRQAELTAKLSEEARLREGGESKIAELSDSLRRAKEDTSMVVKRLQEDINNERSHLVSATAEFQRSLSDKQSQIVQLESQLRDQQRRTDEALLEVSKYQSLLETERKRLKAAEERVQIEKDERKRNEEENKKRQEADISRIQRECEAQLREQAQVHQQKIYSMEEKVRLAEKARTLAEEATEMMNLKTSLLKKLQEVEASAREDEKRHFRQIEERYVIVEANREELRKVTEKQAREIEELTRWKENTVRNHEMDSKREREARQEAEILAARHRSELDNLKAERDTLLSSLAKSKQSDIDARRELDLMVNKYKIAEELAESRDKEVRRMREEEEKRTLALEAALTNQMQLTLAHRCGPDGASLMSAQNEEGIYVVGDYTLLEKIGEGAFEGNIYFELETDLVAGEVFTARSEKLKKVVAIKIIDLDASDDEISDIQMEIGTMVDCRSPFCVEYYESFLDEDRLHIVMEFMSGGSMQEQLQAGLLNEQQIAIISREVLHGLNFLHRSERIHRDIKAANILLGENGSIKLADFGVSTQLVNNIKRYTVVGTPYWMAPEVIKESGTDTKADIWSLGITCIEMAKGQPPLAKFPAMKAMQQITQREPPKLEGSFTPVFKDFVSKCLTKEPRKRLSAMELLEHEFIVNAEPTEALGSLINRYKEYRTKNPRKVSAGVYQKKYGKSAPSSDDDGWDFDIVTEKRTLLKDVVQPAVKNLAPSSSEGTKAALTQIETAFNQLEETDKSAARNFLAYVNEGWTESQGLQSTNTSMKNLLYRRWQKNIVGTSQWALYMKYNKLNKT</sequence>
<gene>
    <name evidence="7" type="ORF">PROFUN_04837</name>
</gene>
<accession>A0A2P6NT32</accession>
<evidence type="ECO:0000256" key="5">
    <source>
        <dbReference type="SAM" id="Coils"/>
    </source>
</evidence>
<keyword evidence="5" id="KW-0175">Coiled coil</keyword>
<dbReference type="FunFam" id="1.10.510.10:FF:000421">
    <property type="entry name" value="Serine/threonine-protein kinase PAK 6"/>
    <property type="match status" value="1"/>
</dbReference>
<dbReference type="InParanoid" id="A0A2P6NT32"/>
<dbReference type="GO" id="GO:0005737">
    <property type="term" value="C:cytoplasm"/>
    <property type="evidence" value="ECO:0007669"/>
    <property type="project" value="TreeGrafter"/>
</dbReference>
<dbReference type="STRING" id="1890364.A0A2P6NT32"/>
<dbReference type="Proteomes" id="UP000241769">
    <property type="component" value="Unassembled WGS sequence"/>
</dbReference>
<evidence type="ECO:0000256" key="4">
    <source>
        <dbReference type="ARBA" id="ARBA00022840"/>
    </source>
</evidence>
<dbReference type="SMART" id="SM00368">
    <property type="entry name" value="LRR_RI"/>
    <property type="match status" value="5"/>
</dbReference>
<dbReference type="InterPro" id="IPR000719">
    <property type="entry name" value="Prot_kinase_dom"/>
</dbReference>
<name>A0A2P6NT32_9EUKA</name>
<keyword evidence="2" id="KW-0677">Repeat</keyword>
<keyword evidence="1" id="KW-0433">Leucine-rich repeat</keyword>
<dbReference type="InterPro" id="IPR032675">
    <property type="entry name" value="LRR_dom_sf"/>
</dbReference>
<feature type="coiled-coil region" evidence="5">
    <location>
        <begin position="606"/>
        <end position="678"/>
    </location>
</feature>
<dbReference type="Gene3D" id="1.10.510.10">
    <property type="entry name" value="Transferase(Phosphotransferase) domain 1"/>
    <property type="match status" value="1"/>
</dbReference>
<evidence type="ECO:0000256" key="2">
    <source>
        <dbReference type="ARBA" id="ARBA00022737"/>
    </source>
</evidence>
<dbReference type="SUPFAM" id="SSF52047">
    <property type="entry name" value="RNI-like"/>
    <property type="match status" value="1"/>
</dbReference>
<dbReference type="Pfam" id="PF00069">
    <property type="entry name" value="Pkinase"/>
    <property type="match status" value="1"/>
</dbReference>
<evidence type="ECO:0000313" key="7">
    <source>
        <dbReference type="EMBL" id="PRP87101.1"/>
    </source>
</evidence>
<feature type="domain" description="Protein kinase" evidence="6">
    <location>
        <begin position="721"/>
        <end position="984"/>
    </location>
</feature>
<dbReference type="InterPro" id="IPR001611">
    <property type="entry name" value="Leu-rich_rpt"/>
</dbReference>
<reference evidence="7 8" key="1">
    <citation type="journal article" date="2018" name="Genome Biol. Evol.">
        <title>Multiple Roots of Fruiting Body Formation in Amoebozoa.</title>
        <authorList>
            <person name="Hillmann F."/>
            <person name="Forbes G."/>
            <person name="Novohradska S."/>
            <person name="Ferling I."/>
            <person name="Riege K."/>
            <person name="Groth M."/>
            <person name="Westermann M."/>
            <person name="Marz M."/>
            <person name="Spaller T."/>
            <person name="Winckler T."/>
            <person name="Schaap P."/>
            <person name="Glockner G."/>
        </authorList>
    </citation>
    <scope>NUCLEOTIDE SEQUENCE [LARGE SCALE GENOMIC DNA]</scope>
    <source>
        <strain evidence="7 8">Jena</strain>
    </source>
</reference>
<evidence type="ECO:0000259" key="6">
    <source>
        <dbReference type="PROSITE" id="PS50011"/>
    </source>
</evidence>
<organism evidence="7 8">
    <name type="scientific">Planoprotostelium fungivorum</name>
    <dbReference type="NCBI Taxonomy" id="1890364"/>
    <lineage>
        <taxon>Eukaryota</taxon>
        <taxon>Amoebozoa</taxon>
        <taxon>Evosea</taxon>
        <taxon>Variosea</taxon>
        <taxon>Cavosteliida</taxon>
        <taxon>Cavosteliaceae</taxon>
        <taxon>Planoprotostelium</taxon>
    </lineage>
</organism>
<evidence type="ECO:0000256" key="1">
    <source>
        <dbReference type="ARBA" id="ARBA00022614"/>
    </source>
</evidence>
<evidence type="ECO:0000313" key="8">
    <source>
        <dbReference type="Proteomes" id="UP000241769"/>
    </source>
</evidence>
<feature type="coiled-coil region" evidence="5">
    <location>
        <begin position="531"/>
        <end position="573"/>
    </location>
</feature>
<evidence type="ECO:0000256" key="3">
    <source>
        <dbReference type="ARBA" id="ARBA00022741"/>
    </source>
</evidence>
<dbReference type="InterPro" id="IPR050629">
    <property type="entry name" value="STE20/SPS1-PAK"/>
</dbReference>
<dbReference type="Pfam" id="PF13516">
    <property type="entry name" value="LRR_6"/>
    <property type="match status" value="4"/>
</dbReference>
<comment type="caution">
    <text evidence="7">The sequence shown here is derived from an EMBL/GenBank/DDBJ whole genome shotgun (WGS) entry which is preliminary data.</text>
</comment>
<dbReference type="InterPro" id="IPR011009">
    <property type="entry name" value="Kinase-like_dom_sf"/>
</dbReference>
<dbReference type="Gene3D" id="3.80.10.10">
    <property type="entry name" value="Ribonuclease Inhibitor"/>
    <property type="match status" value="2"/>
</dbReference>
<dbReference type="SMART" id="SM00220">
    <property type="entry name" value="S_TKc"/>
    <property type="match status" value="1"/>
</dbReference>
<dbReference type="PROSITE" id="PS50011">
    <property type="entry name" value="PROTEIN_KINASE_DOM"/>
    <property type="match status" value="1"/>
</dbReference>
<dbReference type="SUPFAM" id="SSF56112">
    <property type="entry name" value="Protein kinase-like (PK-like)"/>
    <property type="match status" value="1"/>
</dbReference>
<feature type="coiled-coil region" evidence="5">
    <location>
        <begin position="361"/>
        <end position="495"/>
    </location>
</feature>
<dbReference type="EMBL" id="MDYQ01000023">
    <property type="protein sequence ID" value="PRP87101.1"/>
    <property type="molecule type" value="Genomic_DNA"/>
</dbReference>
<keyword evidence="3" id="KW-0547">Nucleotide-binding</keyword>
<dbReference type="OrthoDB" id="248923at2759"/>
<dbReference type="GO" id="GO:0005524">
    <property type="term" value="F:ATP binding"/>
    <property type="evidence" value="ECO:0007669"/>
    <property type="project" value="UniProtKB-KW"/>
</dbReference>